<evidence type="ECO:0000256" key="5">
    <source>
        <dbReference type="ARBA" id="ARBA00012099"/>
    </source>
</evidence>
<evidence type="ECO:0000313" key="21">
    <source>
        <dbReference type="RefSeq" id="XP_026060081.1"/>
    </source>
</evidence>
<dbReference type="Gene3D" id="3.30.420.40">
    <property type="match status" value="2"/>
</dbReference>
<feature type="domain" description="Carbohydrate kinase FGGY N-terminal" evidence="18">
    <location>
        <begin position="18"/>
        <end position="278"/>
    </location>
</feature>
<evidence type="ECO:0000259" key="19">
    <source>
        <dbReference type="Pfam" id="PF02782"/>
    </source>
</evidence>
<dbReference type="FunFam" id="3.30.420.40:FF:000043">
    <property type="entry name" value="glycerol kinase isoform X1"/>
    <property type="match status" value="1"/>
</dbReference>
<keyword evidence="17" id="KW-1133">Transmembrane helix</keyword>
<dbReference type="PIRSF" id="PIRSF000538">
    <property type="entry name" value="GlpK"/>
    <property type="match status" value="1"/>
</dbReference>
<keyword evidence="13" id="KW-0496">Mitochondrion</keyword>
<evidence type="ECO:0000256" key="9">
    <source>
        <dbReference type="ARBA" id="ARBA00022777"/>
    </source>
</evidence>
<dbReference type="GO" id="GO:0006641">
    <property type="term" value="P:triglyceride metabolic process"/>
    <property type="evidence" value="ECO:0007669"/>
    <property type="project" value="TreeGrafter"/>
</dbReference>
<evidence type="ECO:0000256" key="14">
    <source>
        <dbReference type="ARBA" id="ARBA00023136"/>
    </source>
</evidence>
<dbReference type="PROSITE" id="PS00445">
    <property type="entry name" value="FGGY_KINASES_2"/>
    <property type="match status" value="1"/>
</dbReference>
<dbReference type="GO" id="GO:0005741">
    <property type="term" value="C:mitochondrial outer membrane"/>
    <property type="evidence" value="ECO:0007669"/>
    <property type="project" value="UniProtKB-SubCell"/>
</dbReference>
<dbReference type="InterPro" id="IPR018485">
    <property type="entry name" value="FGGY_C"/>
</dbReference>
<dbReference type="InterPro" id="IPR018483">
    <property type="entry name" value="Carb_kinase_FGGY_CS"/>
</dbReference>
<comment type="similarity">
    <text evidence="4 16">Belongs to the FGGY kinase family.</text>
</comment>
<comment type="subcellular location">
    <subcellularLocation>
        <location evidence="2">Cytoplasm</location>
    </subcellularLocation>
    <subcellularLocation>
        <location evidence="1">Mitochondrion outer membrane</location>
    </subcellularLocation>
</comment>
<dbReference type="InterPro" id="IPR005999">
    <property type="entry name" value="Glycerol_kin"/>
</dbReference>
<dbReference type="RefSeq" id="XP_026060081.1">
    <property type="nucleotide sequence ID" value="XM_026204296.1"/>
</dbReference>
<dbReference type="NCBIfam" id="NF000756">
    <property type="entry name" value="PRK00047.1"/>
    <property type="match status" value="1"/>
</dbReference>
<evidence type="ECO:0000256" key="6">
    <source>
        <dbReference type="ARBA" id="ARBA00022490"/>
    </source>
</evidence>
<evidence type="ECO:0000256" key="12">
    <source>
        <dbReference type="ARBA" id="ARBA00022840"/>
    </source>
</evidence>
<dbReference type="GO" id="GO:0046167">
    <property type="term" value="P:glycerol-3-phosphate biosynthetic process"/>
    <property type="evidence" value="ECO:0007669"/>
    <property type="project" value="TreeGrafter"/>
</dbReference>
<evidence type="ECO:0000259" key="18">
    <source>
        <dbReference type="Pfam" id="PF00370"/>
    </source>
</evidence>
<evidence type="ECO:0000256" key="3">
    <source>
        <dbReference type="ARBA" id="ARBA00005190"/>
    </source>
</evidence>
<evidence type="ECO:0000256" key="17">
    <source>
        <dbReference type="SAM" id="Phobius"/>
    </source>
</evidence>
<evidence type="ECO:0000256" key="13">
    <source>
        <dbReference type="ARBA" id="ARBA00023128"/>
    </source>
</evidence>
<keyword evidence="7 16" id="KW-0808">Transferase</keyword>
<evidence type="ECO:0000256" key="7">
    <source>
        <dbReference type="ARBA" id="ARBA00022679"/>
    </source>
</evidence>
<reference evidence="21" key="1">
    <citation type="submission" date="2025-08" db="UniProtKB">
        <authorList>
            <consortium name="RefSeq"/>
        </authorList>
    </citation>
    <scope>IDENTIFICATION</scope>
    <source>
        <strain evidence="21">Wakin</strain>
        <tissue evidence="21">Muscle</tissue>
    </source>
</reference>
<evidence type="ECO:0000256" key="1">
    <source>
        <dbReference type="ARBA" id="ARBA00004294"/>
    </source>
</evidence>
<dbReference type="EC" id="2.7.1.30" evidence="5"/>
<keyword evidence="9 16" id="KW-0418">Kinase</keyword>
<dbReference type="PROSITE" id="PS00933">
    <property type="entry name" value="FGGY_KINASES_1"/>
    <property type="match status" value="1"/>
</dbReference>
<accession>A0A6P6JK23</accession>
<gene>
    <name evidence="21" type="primary">LOC113044359</name>
</gene>
<evidence type="ECO:0000256" key="2">
    <source>
        <dbReference type="ARBA" id="ARBA00004496"/>
    </source>
</evidence>
<dbReference type="InterPro" id="IPR042018">
    <property type="entry name" value="GK1-3_metazoan-type"/>
</dbReference>
<dbReference type="NCBIfam" id="TIGR01311">
    <property type="entry name" value="glycerol_kin"/>
    <property type="match status" value="1"/>
</dbReference>
<keyword evidence="8" id="KW-0547">Nucleotide-binding</keyword>
<evidence type="ECO:0000256" key="4">
    <source>
        <dbReference type="ARBA" id="ARBA00009156"/>
    </source>
</evidence>
<dbReference type="PANTHER" id="PTHR10196">
    <property type="entry name" value="SUGAR KINASE"/>
    <property type="match status" value="1"/>
</dbReference>
<organism evidence="20 21">
    <name type="scientific">Carassius auratus</name>
    <name type="common">Goldfish</name>
    <dbReference type="NCBI Taxonomy" id="7957"/>
    <lineage>
        <taxon>Eukaryota</taxon>
        <taxon>Metazoa</taxon>
        <taxon>Chordata</taxon>
        <taxon>Craniata</taxon>
        <taxon>Vertebrata</taxon>
        <taxon>Euteleostomi</taxon>
        <taxon>Actinopterygii</taxon>
        <taxon>Neopterygii</taxon>
        <taxon>Teleostei</taxon>
        <taxon>Ostariophysi</taxon>
        <taxon>Cypriniformes</taxon>
        <taxon>Cyprinidae</taxon>
        <taxon>Cyprininae</taxon>
        <taxon>Carassius</taxon>
    </lineage>
</organism>
<dbReference type="AlphaFoldDB" id="A0A6P6JK23"/>
<keyword evidence="12" id="KW-0067">ATP-binding</keyword>
<feature type="transmembrane region" description="Helical" evidence="17">
    <location>
        <begin position="546"/>
        <end position="564"/>
    </location>
</feature>
<dbReference type="InterPro" id="IPR000577">
    <property type="entry name" value="Carb_kinase_FGGY"/>
</dbReference>
<evidence type="ECO:0000256" key="8">
    <source>
        <dbReference type="ARBA" id="ARBA00022741"/>
    </source>
</evidence>
<dbReference type="UniPathway" id="UPA00618">
    <property type="reaction ID" value="UER00672"/>
</dbReference>
<protein>
    <recommendedName>
        <fullName evidence="5">glycerol kinase</fullName>
        <ecNumber evidence="5">2.7.1.30</ecNumber>
    </recommendedName>
    <alternativeName>
        <fullName evidence="15">ATP:glycerol 3-phosphotransferase</fullName>
    </alternativeName>
</protein>
<dbReference type="SUPFAM" id="SSF53067">
    <property type="entry name" value="Actin-like ATPase domain"/>
    <property type="match status" value="2"/>
</dbReference>
<sequence>MNGTMAASSNRIMLGPLVAAIDQGTSSTRFLVFNAKTAELLSHHQVEIKQSFPKEGWVEEDPKEILQSVYECMDRTCEKLTQLNIDISNIKAIGVTNQRETTLVWDKETGEPLYNAIVWLDLRTQSTVERLINKTPGRNKNHLKHKTGLPISTYFSAVKLRWLMDNVEKVHEAVLSHRAMFGTVDSWLIWCLTGGKKGGVHCTDVTNASRTMLFNIHTMDWDPELCKYFDIPMEILPKVRSSSEIYGLMKISSNLKSGPLTGVPISGCLGDQSAALVGQMCFKDGQAKNTYGTGCFLLKNVGTKPVMSDHGLLTTIAYKLGRDKPACYALEGSVAIAGAVVRWLMDNLGIIQTSTELEKLAADVGTSYGCYFVPAFSGLYAPYWEPSARGIICGLTQFTNRSHLAFAALEAVCFQTREILDAMNQDSGIHLSQLQVDGGMTSNRLLMQLQADILCIPVVKPSMPETTALGAAMAAGAAEGVSVWSLNPEDLTEVTSERFEPQINPEESELRYARWKKAVQRAMNWETTEPVNNGNEETSIFSSVPLGFYILGSMFMLIGAKYIAGQK</sequence>
<keyword evidence="17" id="KW-0812">Transmembrane</keyword>
<keyword evidence="10" id="KW-1000">Mitochondrion outer membrane</keyword>
<name>A0A6P6JK23_CARAU</name>
<dbReference type="PANTHER" id="PTHR10196:SF69">
    <property type="entry name" value="GLYCEROL KINASE"/>
    <property type="match status" value="1"/>
</dbReference>
<feature type="domain" description="Carbohydrate kinase FGGY C-terminal" evidence="19">
    <location>
        <begin position="288"/>
        <end position="478"/>
    </location>
</feature>
<keyword evidence="6" id="KW-0963">Cytoplasm</keyword>
<keyword evidence="20" id="KW-1185">Reference proteome</keyword>
<proteinExistence type="inferred from homology"/>
<dbReference type="Proteomes" id="UP000515129">
    <property type="component" value="Chromosome 26"/>
</dbReference>
<dbReference type="Pfam" id="PF00370">
    <property type="entry name" value="FGGY_N"/>
    <property type="match status" value="1"/>
</dbReference>
<dbReference type="CDD" id="cd07792">
    <property type="entry name" value="ASKHA_NBD_FGGY_GK1-3-like"/>
    <property type="match status" value="1"/>
</dbReference>
<dbReference type="InterPro" id="IPR018484">
    <property type="entry name" value="FGGY_N"/>
</dbReference>
<evidence type="ECO:0000256" key="16">
    <source>
        <dbReference type="RuleBase" id="RU003733"/>
    </source>
</evidence>
<dbReference type="Pfam" id="PF02782">
    <property type="entry name" value="FGGY_C"/>
    <property type="match status" value="1"/>
</dbReference>
<evidence type="ECO:0000256" key="15">
    <source>
        <dbReference type="ARBA" id="ARBA00043149"/>
    </source>
</evidence>
<comment type="pathway">
    <text evidence="3">Polyol metabolism; glycerol degradation via glycerol kinase pathway; sn-glycerol 3-phosphate from glycerol: step 1/1.</text>
</comment>
<dbReference type="GO" id="GO:0005524">
    <property type="term" value="F:ATP binding"/>
    <property type="evidence" value="ECO:0007669"/>
    <property type="project" value="UniProtKB-KW"/>
</dbReference>
<dbReference type="InterPro" id="IPR043129">
    <property type="entry name" value="ATPase_NBD"/>
</dbReference>
<dbReference type="GeneID" id="113044359"/>
<evidence type="ECO:0000313" key="20">
    <source>
        <dbReference type="Proteomes" id="UP000515129"/>
    </source>
</evidence>
<dbReference type="FunFam" id="3.30.420.40:FF:000033">
    <property type="entry name" value="glycerol kinase isoform X2"/>
    <property type="match status" value="1"/>
</dbReference>
<evidence type="ECO:0000256" key="10">
    <source>
        <dbReference type="ARBA" id="ARBA00022787"/>
    </source>
</evidence>
<dbReference type="GO" id="GO:0019563">
    <property type="term" value="P:glycerol catabolic process"/>
    <property type="evidence" value="ECO:0007669"/>
    <property type="project" value="UniProtKB-UniPathway"/>
</dbReference>
<evidence type="ECO:0000256" key="11">
    <source>
        <dbReference type="ARBA" id="ARBA00022798"/>
    </source>
</evidence>
<keyword evidence="14 17" id="KW-0472">Membrane</keyword>
<dbReference type="GO" id="GO:0004370">
    <property type="term" value="F:glycerol kinase activity"/>
    <property type="evidence" value="ECO:0007669"/>
    <property type="project" value="UniProtKB-EC"/>
</dbReference>
<keyword evidence="11" id="KW-0319">Glycerol metabolism</keyword>